<dbReference type="EMBL" id="KZ613854">
    <property type="protein sequence ID" value="PMD55791.1"/>
    <property type="molecule type" value="Genomic_DNA"/>
</dbReference>
<comment type="similarity">
    <text evidence="2">Belongs to the CCC1 family.</text>
</comment>
<dbReference type="GO" id="GO:0030026">
    <property type="term" value="P:intracellular manganese ion homeostasis"/>
    <property type="evidence" value="ECO:0007669"/>
    <property type="project" value="InterPro"/>
</dbReference>
<evidence type="ECO:0000256" key="2">
    <source>
        <dbReference type="ARBA" id="ARBA00007049"/>
    </source>
</evidence>
<feature type="transmembrane region" description="Helical" evidence="7">
    <location>
        <begin position="253"/>
        <end position="272"/>
    </location>
</feature>
<keyword evidence="3 7" id="KW-0812">Transmembrane</keyword>
<evidence type="ECO:0000256" key="4">
    <source>
        <dbReference type="ARBA" id="ARBA00022989"/>
    </source>
</evidence>
<evidence type="ECO:0000256" key="3">
    <source>
        <dbReference type="ARBA" id="ARBA00022692"/>
    </source>
</evidence>
<evidence type="ECO:0000256" key="1">
    <source>
        <dbReference type="ARBA" id="ARBA00004127"/>
    </source>
</evidence>
<keyword evidence="4 7" id="KW-1133">Transmembrane helix</keyword>
<evidence type="ECO:0000256" key="6">
    <source>
        <dbReference type="SAM" id="MobiDB-lite"/>
    </source>
</evidence>
<dbReference type="RefSeq" id="XP_024732695.1">
    <property type="nucleotide sequence ID" value="XM_024885963.1"/>
</dbReference>
<comment type="subcellular location">
    <subcellularLocation>
        <location evidence="1">Endomembrane system</location>
        <topology evidence="1">Multi-pass membrane protein</topology>
    </subcellularLocation>
</comment>
<feature type="region of interest" description="Disordered" evidence="6">
    <location>
        <begin position="55"/>
        <end position="81"/>
    </location>
</feature>
<name>A0A2J6SYE3_9HELO</name>
<evidence type="ECO:0000313" key="8">
    <source>
        <dbReference type="EMBL" id="PMD55791.1"/>
    </source>
</evidence>
<protein>
    <submittedName>
        <fullName evidence="8">DUF125-domain-containing protein</fullName>
    </submittedName>
</protein>
<gene>
    <name evidence="8" type="ORF">K444DRAFT_654845</name>
</gene>
<sequence length="329" mass="35112">MSLVGLKNLFFKQTVTAVPKRTQPSREYGMDRTFLSPGPLSWNYVSEELLLRSDEYSTSTNESDSPDVESQSTDSKNGKAKKRKGFRVDARVISDATIGLSDGLTVPFALTAGLSALGNTKVVIFGGFAELIAGAISMGLGGYLGAKSEASSYRAQREEAEKLVATNPQTVLQDITEVFGPYNVPKQTLNDLVTHLSSTPNLVDFVMKFHHCEEEPASSRALTSAITIAVAYFLGGLLPLIPYFCIGDEQVYLGLYISIGVMVVALFGFGYVKEGAVIGFGGGRSIRMCCFSGVQMVVVGSIAAGAAMGLVRLFNRGEHAAGVGCIDKD</sequence>
<dbReference type="InParanoid" id="A0A2J6SYE3"/>
<feature type="transmembrane region" description="Helical" evidence="7">
    <location>
        <begin position="122"/>
        <end position="144"/>
    </location>
</feature>
<dbReference type="GeneID" id="36594040"/>
<dbReference type="Pfam" id="PF01988">
    <property type="entry name" value="VIT1"/>
    <property type="match status" value="1"/>
</dbReference>
<dbReference type="CDD" id="cd02435">
    <property type="entry name" value="CCC1"/>
    <property type="match status" value="1"/>
</dbReference>
<dbReference type="AlphaFoldDB" id="A0A2J6SYE3"/>
<dbReference type="InterPro" id="IPR008217">
    <property type="entry name" value="Ccc1_fam"/>
</dbReference>
<evidence type="ECO:0000313" key="9">
    <source>
        <dbReference type="Proteomes" id="UP000235371"/>
    </source>
</evidence>
<reference evidence="8 9" key="1">
    <citation type="submission" date="2016-04" db="EMBL/GenBank/DDBJ databases">
        <title>A degradative enzymes factory behind the ericoid mycorrhizal symbiosis.</title>
        <authorList>
            <consortium name="DOE Joint Genome Institute"/>
            <person name="Martino E."/>
            <person name="Morin E."/>
            <person name="Grelet G."/>
            <person name="Kuo A."/>
            <person name="Kohler A."/>
            <person name="Daghino S."/>
            <person name="Barry K."/>
            <person name="Choi C."/>
            <person name="Cichocki N."/>
            <person name="Clum A."/>
            <person name="Copeland A."/>
            <person name="Hainaut M."/>
            <person name="Haridas S."/>
            <person name="Labutti K."/>
            <person name="Lindquist E."/>
            <person name="Lipzen A."/>
            <person name="Khouja H.-R."/>
            <person name="Murat C."/>
            <person name="Ohm R."/>
            <person name="Olson A."/>
            <person name="Spatafora J."/>
            <person name="Veneault-Fourrey C."/>
            <person name="Henrissat B."/>
            <person name="Grigoriev I."/>
            <person name="Martin F."/>
            <person name="Perotto S."/>
        </authorList>
    </citation>
    <scope>NUCLEOTIDE SEQUENCE [LARGE SCALE GENOMIC DNA]</scope>
    <source>
        <strain evidence="8 9">E</strain>
    </source>
</reference>
<dbReference type="GO" id="GO:0012505">
    <property type="term" value="C:endomembrane system"/>
    <property type="evidence" value="ECO:0007669"/>
    <property type="project" value="UniProtKB-SubCell"/>
</dbReference>
<proteinExistence type="inferred from homology"/>
<feature type="transmembrane region" description="Helical" evidence="7">
    <location>
        <begin position="293"/>
        <end position="314"/>
    </location>
</feature>
<dbReference type="STRING" id="1095630.A0A2J6SYE3"/>
<accession>A0A2J6SYE3</accession>
<dbReference type="FunCoup" id="A0A2J6SYE3">
    <property type="interactions" value="28"/>
</dbReference>
<evidence type="ECO:0000256" key="5">
    <source>
        <dbReference type="ARBA" id="ARBA00023136"/>
    </source>
</evidence>
<feature type="compositionally biased region" description="Polar residues" evidence="6">
    <location>
        <begin position="56"/>
        <end position="75"/>
    </location>
</feature>
<organism evidence="8 9">
    <name type="scientific">Hyaloscypha bicolor E</name>
    <dbReference type="NCBI Taxonomy" id="1095630"/>
    <lineage>
        <taxon>Eukaryota</taxon>
        <taxon>Fungi</taxon>
        <taxon>Dikarya</taxon>
        <taxon>Ascomycota</taxon>
        <taxon>Pezizomycotina</taxon>
        <taxon>Leotiomycetes</taxon>
        <taxon>Helotiales</taxon>
        <taxon>Hyaloscyphaceae</taxon>
        <taxon>Hyaloscypha</taxon>
        <taxon>Hyaloscypha bicolor</taxon>
    </lineage>
</organism>
<dbReference type="Proteomes" id="UP000235371">
    <property type="component" value="Unassembled WGS sequence"/>
</dbReference>
<dbReference type="GO" id="GO:0005384">
    <property type="term" value="F:manganese ion transmembrane transporter activity"/>
    <property type="evidence" value="ECO:0007669"/>
    <property type="project" value="InterPro"/>
</dbReference>
<feature type="transmembrane region" description="Helical" evidence="7">
    <location>
        <begin position="221"/>
        <end position="241"/>
    </location>
</feature>
<keyword evidence="9" id="KW-1185">Reference proteome</keyword>
<dbReference type="OrthoDB" id="73465at2759"/>
<evidence type="ECO:0000256" key="7">
    <source>
        <dbReference type="SAM" id="Phobius"/>
    </source>
</evidence>
<dbReference type="PANTHER" id="PTHR31851">
    <property type="entry name" value="FE(2+)/MN(2+) TRANSPORTER PCL1"/>
    <property type="match status" value="1"/>
</dbReference>
<keyword evidence="5 7" id="KW-0472">Membrane</keyword>